<reference evidence="2 3" key="1">
    <citation type="journal article" date="2016" name="Genome Biol. Evol.">
        <title>Gene Family Evolution Reflects Adaptation to Soil Environmental Stressors in the Genome of the Collembolan Orchesella cincta.</title>
        <authorList>
            <person name="Faddeeva-Vakhrusheva A."/>
            <person name="Derks M.F."/>
            <person name="Anvar S.Y."/>
            <person name="Agamennone V."/>
            <person name="Suring W."/>
            <person name="Smit S."/>
            <person name="van Straalen N.M."/>
            <person name="Roelofs D."/>
        </authorList>
    </citation>
    <scope>NUCLEOTIDE SEQUENCE [LARGE SCALE GENOMIC DNA]</scope>
    <source>
        <tissue evidence="2">Mixed pool</tissue>
    </source>
</reference>
<evidence type="ECO:0000313" key="2">
    <source>
        <dbReference type="EMBL" id="ODM98814.1"/>
    </source>
</evidence>
<feature type="compositionally biased region" description="Acidic residues" evidence="1">
    <location>
        <begin position="128"/>
        <end position="137"/>
    </location>
</feature>
<keyword evidence="3" id="KW-1185">Reference proteome</keyword>
<feature type="compositionally biased region" description="Basic residues" evidence="1">
    <location>
        <begin position="366"/>
        <end position="383"/>
    </location>
</feature>
<feature type="region of interest" description="Disordered" evidence="1">
    <location>
        <begin position="1"/>
        <end position="73"/>
    </location>
</feature>
<evidence type="ECO:0000313" key="3">
    <source>
        <dbReference type="Proteomes" id="UP000094527"/>
    </source>
</evidence>
<sequence>MAQSHRTASLNRFSGLPVNDLHGHSHHPPHHSSRASTARHTKKFQPGSRGIVSQQKFYEPDERLSTPGRRPMTRCVTPISMHASEAHIHRIRSAASHAEFKHQCKVATSLTHVPTQSHQKSNHRPSNSEEDDADVESVDWSSPLDITTYLYKKEYVISSKKDGKKRFNCLSNSIASTEKGSEELLNAALQPENISEEINPANDEMDCMDKNNTDTMKADIIADYIKSSKTRKETDKVEFHRKVQDCVKFIKHVNNDIRDMKTETKRLEELHSPRVKPWIKESREEIISRGYTILKRIYELNSELTEAAAKKHVTGPPGNHWMGLSRVEVIEIMRRIHKEFGVPRNKQNDIYLEYGTSSKRSLQNGRHSHRRNTKKGKDKKRNSKSQVPRTPKVRASQMMPVHVPGPPHLHTNICIRPWEPQQDGWSQDDEVASDLEEMYNMRHYSSPKSFHEDNYFIAENHNSEAAQNPTAPPPTSMYSPPSSPEDDECPQTKEWAGEDYVTLEIFNPVFRISR</sequence>
<feature type="region of interest" description="Disordered" evidence="1">
    <location>
        <begin position="111"/>
        <end position="137"/>
    </location>
</feature>
<feature type="region of interest" description="Disordered" evidence="1">
    <location>
        <begin position="464"/>
        <end position="495"/>
    </location>
</feature>
<feature type="region of interest" description="Disordered" evidence="1">
    <location>
        <begin position="355"/>
        <end position="401"/>
    </location>
</feature>
<organism evidence="2 3">
    <name type="scientific">Orchesella cincta</name>
    <name type="common">Springtail</name>
    <name type="synonym">Podura cincta</name>
    <dbReference type="NCBI Taxonomy" id="48709"/>
    <lineage>
        <taxon>Eukaryota</taxon>
        <taxon>Metazoa</taxon>
        <taxon>Ecdysozoa</taxon>
        <taxon>Arthropoda</taxon>
        <taxon>Hexapoda</taxon>
        <taxon>Collembola</taxon>
        <taxon>Entomobryomorpha</taxon>
        <taxon>Entomobryoidea</taxon>
        <taxon>Orchesellidae</taxon>
        <taxon>Orchesellinae</taxon>
        <taxon>Orchesella</taxon>
    </lineage>
</organism>
<dbReference type="EMBL" id="LJIJ01000320">
    <property type="protein sequence ID" value="ODM98814.1"/>
    <property type="molecule type" value="Genomic_DNA"/>
</dbReference>
<name>A0A1D2N182_ORCCI</name>
<feature type="compositionally biased region" description="Polar residues" evidence="1">
    <location>
        <begin position="355"/>
        <end position="365"/>
    </location>
</feature>
<dbReference type="AlphaFoldDB" id="A0A1D2N182"/>
<dbReference type="Proteomes" id="UP000094527">
    <property type="component" value="Unassembled WGS sequence"/>
</dbReference>
<evidence type="ECO:0000256" key="1">
    <source>
        <dbReference type="SAM" id="MobiDB-lite"/>
    </source>
</evidence>
<protein>
    <submittedName>
        <fullName evidence="2">Uncharacterized protein</fullName>
    </submittedName>
</protein>
<proteinExistence type="predicted"/>
<feature type="compositionally biased region" description="Polar residues" evidence="1">
    <location>
        <begin position="1"/>
        <end position="12"/>
    </location>
</feature>
<comment type="caution">
    <text evidence="2">The sequence shown here is derived from an EMBL/GenBank/DDBJ whole genome shotgun (WGS) entry which is preliminary data.</text>
</comment>
<accession>A0A1D2N182</accession>
<feature type="compositionally biased region" description="Basic residues" evidence="1">
    <location>
        <begin position="24"/>
        <end position="43"/>
    </location>
</feature>
<gene>
    <name evidence="2" type="ORF">Ocin01_07859</name>
</gene>